<feature type="compositionally biased region" description="Acidic residues" evidence="1">
    <location>
        <begin position="24"/>
        <end position="37"/>
    </location>
</feature>
<organism evidence="2 3">
    <name type="scientific">Liparis tanakae</name>
    <name type="common">Tanaka's snailfish</name>
    <dbReference type="NCBI Taxonomy" id="230148"/>
    <lineage>
        <taxon>Eukaryota</taxon>
        <taxon>Metazoa</taxon>
        <taxon>Chordata</taxon>
        <taxon>Craniata</taxon>
        <taxon>Vertebrata</taxon>
        <taxon>Euteleostomi</taxon>
        <taxon>Actinopterygii</taxon>
        <taxon>Neopterygii</taxon>
        <taxon>Teleostei</taxon>
        <taxon>Neoteleostei</taxon>
        <taxon>Acanthomorphata</taxon>
        <taxon>Eupercaria</taxon>
        <taxon>Perciformes</taxon>
        <taxon>Cottioidei</taxon>
        <taxon>Cottales</taxon>
        <taxon>Liparidae</taxon>
        <taxon>Liparis</taxon>
    </lineage>
</organism>
<dbReference type="EMBL" id="SRLO01000081">
    <property type="protein sequence ID" value="TNN77566.1"/>
    <property type="molecule type" value="Genomic_DNA"/>
</dbReference>
<feature type="region of interest" description="Disordered" evidence="1">
    <location>
        <begin position="1"/>
        <end position="42"/>
    </location>
</feature>
<dbReference type="Proteomes" id="UP000314294">
    <property type="component" value="Unassembled WGS sequence"/>
</dbReference>
<accession>A0A4Z2II07</accession>
<name>A0A4Z2II07_9TELE</name>
<evidence type="ECO:0000313" key="3">
    <source>
        <dbReference type="Proteomes" id="UP000314294"/>
    </source>
</evidence>
<proteinExistence type="predicted"/>
<evidence type="ECO:0000313" key="2">
    <source>
        <dbReference type="EMBL" id="TNN77566.1"/>
    </source>
</evidence>
<keyword evidence="3" id="KW-1185">Reference proteome</keyword>
<reference evidence="2 3" key="1">
    <citation type="submission" date="2019-03" db="EMBL/GenBank/DDBJ databases">
        <title>First draft genome of Liparis tanakae, snailfish: a comprehensive survey of snailfish specific genes.</title>
        <authorList>
            <person name="Kim W."/>
            <person name="Song I."/>
            <person name="Jeong J.-H."/>
            <person name="Kim D."/>
            <person name="Kim S."/>
            <person name="Ryu S."/>
            <person name="Song J.Y."/>
            <person name="Lee S.K."/>
        </authorList>
    </citation>
    <scope>NUCLEOTIDE SEQUENCE [LARGE SCALE GENOMIC DNA]</scope>
    <source>
        <tissue evidence="2">Muscle</tissue>
    </source>
</reference>
<evidence type="ECO:0000256" key="1">
    <source>
        <dbReference type="SAM" id="MobiDB-lite"/>
    </source>
</evidence>
<comment type="caution">
    <text evidence="2">The sequence shown here is derived from an EMBL/GenBank/DDBJ whole genome shotgun (WGS) entry which is preliminary data.</text>
</comment>
<dbReference type="AlphaFoldDB" id="A0A4Z2II07"/>
<gene>
    <name evidence="2" type="ORF">EYF80_012156</name>
</gene>
<protein>
    <submittedName>
        <fullName evidence="2">Uncharacterized protein</fullName>
    </submittedName>
</protein>
<sequence>MAANRRGAQSRNEKDRVTLPTGQAEEEEEEAEEEVEEERCLRRHGPWERSHGLSVRADFPLRHGVMDKHTD</sequence>